<keyword evidence="3" id="KW-0547">Nucleotide-binding</keyword>
<dbReference type="Proteomes" id="UP001411173">
    <property type="component" value="Unassembled WGS sequence"/>
</dbReference>
<evidence type="ECO:0000256" key="5">
    <source>
        <dbReference type="ARBA" id="ARBA00022989"/>
    </source>
</evidence>
<feature type="domain" description="ABC transmembrane type-1" evidence="9">
    <location>
        <begin position="1"/>
        <end position="292"/>
    </location>
</feature>
<reference evidence="10 11" key="1">
    <citation type="submission" date="2024-02" db="EMBL/GenBank/DDBJ databases">
        <title>Whole genome of MDR Enterobacteriaceae from southern Thailand.</title>
        <authorList>
            <person name="Surachat K."/>
        </authorList>
    </citation>
    <scope>NUCLEOTIDE SEQUENCE [LARGE SCALE GENOMIC DNA]</scope>
    <source>
        <strain evidence="10 11">PSU_29</strain>
    </source>
</reference>
<dbReference type="InterPro" id="IPR017871">
    <property type="entry name" value="ABC_transporter-like_CS"/>
</dbReference>
<dbReference type="InterPro" id="IPR003593">
    <property type="entry name" value="AAA+_ATPase"/>
</dbReference>
<dbReference type="PANTHER" id="PTHR24221:SF654">
    <property type="entry name" value="ATP-BINDING CASSETTE SUB-FAMILY B MEMBER 6"/>
    <property type="match status" value="1"/>
</dbReference>
<proteinExistence type="predicted"/>
<keyword evidence="11" id="KW-1185">Reference proteome</keyword>
<dbReference type="Gene3D" id="3.40.50.300">
    <property type="entry name" value="P-loop containing nucleotide triphosphate hydrolases"/>
    <property type="match status" value="1"/>
</dbReference>
<evidence type="ECO:0000256" key="4">
    <source>
        <dbReference type="ARBA" id="ARBA00022840"/>
    </source>
</evidence>
<feature type="transmembrane region" description="Helical" evidence="7">
    <location>
        <begin position="266"/>
        <end position="291"/>
    </location>
</feature>
<keyword evidence="4" id="KW-0067">ATP-binding</keyword>
<evidence type="ECO:0000256" key="2">
    <source>
        <dbReference type="ARBA" id="ARBA00022692"/>
    </source>
</evidence>
<name>A0ABU9VAT6_9ENTR</name>
<dbReference type="PROSITE" id="PS50929">
    <property type="entry name" value="ABC_TM1F"/>
    <property type="match status" value="1"/>
</dbReference>
<dbReference type="PROSITE" id="PS00211">
    <property type="entry name" value="ABC_TRANSPORTER_1"/>
    <property type="match status" value="1"/>
</dbReference>
<feature type="transmembrane region" description="Helical" evidence="7">
    <location>
        <begin position="119"/>
        <end position="144"/>
    </location>
</feature>
<dbReference type="InterPro" id="IPR011527">
    <property type="entry name" value="ABC1_TM_dom"/>
</dbReference>
<feature type="domain" description="ABC transporter" evidence="8">
    <location>
        <begin position="324"/>
        <end position="536"/>
    </location>
</feature>
<evidence type="ECO:0000256" key="1">
    <source>
        <dbReference type="ARBA" id="ARBA00004651"/>
    </source>
</evidence>
<dbReference type="SUPFAM" id="SSF90123">
    <property type="entry name" value="ABC transporter transmembrane region"/>
    <property type="match status" value="1"/>
</dbReference>
<dbReference type="SUPFAM" id="SSF52540">
    <property type="entry name" value="P-loop containing nucleoside triphosphate hydrolases"/>
    <property type="match status" value="1"/>
</dbReference>
<dbReference type="EMBL" id="JBCIVJ010000028">
    <property type="protein sequence ID" value="MEN0581791.1"/>
    <property type="molecule type" value="Genomic_DNA"/>
</dbReference>
<protein>
    <submittedName>
        <fullName evidence="10">Cyclic peptide export ABC transporter</fullName>
    </submittedName>
</protein>
<evidence type="ECO:0000256" key="6">
    <source>
        <dbReference type="ARBA" id="ARBA00023136"/>
    </source>
</evidence>
<dbReference type="InterPro" id="IPR036640">
    <property type="entry name" value="ABC1_TM_sf"/>
</dbReference>
<evidence type="ECO:0000313" key="11">
    <source>
        <dbReference type="Proteomes" id="UP001411173"/>
    </source>
</evidence>
<dbReference type="InterPro" id="IPR005898">
    <property type="entry name" value="Cyc_pep_transpt_SyrD/YojI"/>
</dbReference>
<gene>
    <name evidence="10" type="ORF">AAIG39_22715</name>
</gene>
<keyword evidence="5 7" id="KW-1133">Transmembrane helix</keyword>
<feature type="transmembrane region" description="Helical" evidence="7">
    <location>
        <begin position="230"/>
        <end position="254"/>
    </location>
</feature>
<keyword evidence="6 7" id="KW-0472">Membrane</keyword>
<dbReference type="SMART" id="SM00382">
    <property type="entry name" value="AAA"/>
    <property type="match status" value="1"/>
</dbReference>
<evidence type="ECO:0000259" key="8">
    <source>
        <dbReference type="PROSITE" id="PS50893"/>
    </source>
</evidence>
<evidence type="ECO:0000256" key="7">
    <source>
        <dbReference type="SAM" id="Phobius"/>
    </source>
</evidence>
<feature type="transmembrane region" description="Helical" evidence="7">
    <location>
        <begin position="7"/>
        <end position="27"/>
    </location>
</feature>
<sequence>MSVFLTLFRLVGGWLLLAVVTGLVSGFSNASLLAMINHSLSLSGTQAWLNAGAHFSLLALLMLTTRIVSQTTFMSLGQKVKARLRNELIQRISKTPWLKMEKTGMARTLSVFTQDLDTLVVFFVSLPNLFIYGAMIAGCLIYLAMLSMTVFALALAAIILGSVGYQVAHGRALGLLRRSRQREDTLMQQCKTLFDGGREYRLNARRLRQFVDGELADNIEAVRKERTHGYVLYGLATNWGSVLFFSFIGIVIYALRGPLTLESTVITGYTMVFLYMIVPVEGVLSALPAIASARIALQRVRQLSDELEPEAPQRIEKAGVFSSLSLTEVCYQYEGSDGERFTLGPLSLHFQPGELVFLVGGNGSGKTTFANLLVGLYPPDSGEISLNGERIGPDRQALYRQQFSVVFSDFFLFGDVAFANARTPEEVDRLLHLLRLNHKVSFRDGRFSTTSLSQGQRKRLALLQAWIEQRPFYVFDEWAADQDPEFKEVFYRELLPALKAEGKTILAITHDDRYFHLADRIIKLEEGRQVPVHQAA</sequence>
<evidence type="ECO:0000313" key="10">
    <source>
        <dbReference type="EMBL" id="MEN0581791.1"/>
    </source>
</evidence>
<accession>A0ABU9VAT6</accession>
<comment type="subcellular location">
    <subcellularLocation>
        <location evidence="1">Cell membrane</location>
        <topology evidence="1">Multi-pass membrane protein</topology>
    </subcellularLocation>
</comment>
<keyword evidence="2 7" id="KW-0812">Transmembrane</keyword>
<dbReference type="CDD" id="cd03228">
    <property type="entry name" value="ABCC_MRP_Like"/>
    <property type="match status" value="1"/>
</dbReference>
<evidence type="ECO:0000256" key="3">
    <source>
        <dbReference type="ARBA" id="ARBA00022741"/>
    </source>
</evidence>
<comment type="caution">
    <text evidence="10">The sequence shown here is derived from an EMBL/GenBank/DDBJ whole genome shotgun (WGS) entry which is preliminary data.</text>
</comment>
<dbReference type="PANTHER" id="PTHR24221">
    <property type="entry name" value="ATP-BINDING CASSETTE SUB-FAMILY B"/>
    <property type="match status" value="1"/>
</dbReference>
<dbReference type="Gene3D" id="1.20.1560.10">
    <property type="entry name" value="ABC transporter type 1, transmembrane domain"/>
    <property type="match status" value="1"/>
</dbReference>
<feature type="transmembrane region" description="Helical" evidence="7">
    <location>
        <begin position="150"/>
        <end position="168"/>
    </location>
</feature>
<feature type="transmembrane region" description="Helical" evidence="7">
    <location>
        <begin position="47"/>
        <end position="69"/>
    </location>
</feature>
<dbReference type="InterPro" id="IPR039421">
    <property type="entry name" value="Type_1_exporter"/>
</dbReference>
<dbReference type="InterPro" id="IPR003439">
    <property type="entry name" value="ABC_transporter-like_ATP-bd"/>
</dbReference>
<evidence type="ECO:0000259" key="9">
    <source>
        <dbReference type="PROSITE" id="PS50929"/>
    </source>
</evidence>
<dbReference type="InterPro" id="IPR027417">
    <property type="entry name" value="P-loop_NTPase"/>
</dbReference>
<organism evidence="10 11">
    <name type="scientific">Phytobacter palmae</name>
    <dbReference type="NCBI Taxonomy" id="1855371"/>
    <lineage>
        <taxon>Bacteria</taxon>
        <taxon>Pseudomonadati</taxon>
        <taxon>Pseudomonadota</taxon>
        <taxon>Gammaproteobacteria</taxon>
        <taxon>Enterobacterales</taxon>
        <taxon>Enterobacteriaceae</taxon>
        <taxon>Phytobacter</taxon>
    </lineage>
</organism>
<dbReference type="PROSITE" id="PS50893">
    <property type="entry name" value="ABC_TRANSPORTER_2"/>
    <property type="match status" value="1"/>
</dbReference>
<dbReference type="RefSeq" id="WP_090080806.1">
    <property type="nucleotide sequence ID" value="NZ_JBCIVJ010000028.1"/>
</dbReference>
<dbReference type="NCBIfam" id="TIGR01194">
    <property type="entry name" value="cyc_pep_trnsptr"/>
    <property type="match status" value="1"/>
</dbReference>
<dbReference type="Pfam" id="PF00005">
    <property type="entry name" value="ABC_tran"/>
    <property type="match status" value="1"/>
</dbReference>